<feature type="region of interest" description="Disordered" evidence="1">
    <location>
        <begin position="1"/>
        <end position="43"/>
    </location>
</feature>
<gene>
    <name evidence="2" type="ORF">GGX14DRAFT_558562</name>
</gene>
<feature type="compositionally biased region" description="Acidic residues" evidence="1">
    <location>
        <begin position="12"/>
        <end position="41"/>
    </location>
</feature>
<reference evidence="2" key="1">
    <citation type="submission" date="2023-03" db="EMBL/GenBank/DDBJ databases">
        <title>Massive genome expansion in bonnet fungi (Mycena s.s.) driven by repeated elements and novel gene families across ecological guilds.</title>
        <authorList>
            <consortium name="Lawrence Berkeley National Laboratory"/>
            <person name="Harder C.B."/>
            <person name="Miyauchi S."/>
            <person name="Viragh M."/>
            <person name="Kuo A."/>
            <person name="Thoen E."/>
            <person name="Andreopoulos B."/>
            <person name="Lu D."/>
            <person name="Skrede I."/>
            <person name="Drula E."/>
            <person name="Henrissat B."/>
            <person name="Morin E."/>
            <person name="Kohler A."/>
            <person name="Barry K."/>
            <person name="LaButti K."/>
            <person name="Morin E."/>
            <person name="Salamov A."/>
            <person name="Lipzen A."/>
            <person name="Mereny Z."/>
            <person name="Hegedus B."/>
            <person name="Baldrian P."/>
            <person name="Stursova M."/>
            <person name="Weitz H."/>
            <person name="Taylor A."/>
            <person name="Grigoriev I.V."/>
            <person name="Nagy L.G."/>
            <person name="Martin F."/>
            <person name="Kauserud H."/>
        </authorList>
    </citation>
    <scope>NUCLEOTIDE SEQUENCE</scope>
    <source>
        <strain evidence="2">9144</strain>
    </source>
</reference>
<protein>
    <submittedName>
        <fullName evidence="2">Uncharacterized protein</fullName>
    </submittedName>
</protein>
<feature type="compositionally biased region" description="Basic and acidic residues" evidence="1">
    <location>
        <begin position="1"/>
        <end position="11"/>
    </location>
</feature>
<evidence type="ECO:0000313" key="3">
    <source>
        <dbReference type="Proteomes" id="UP001219525"/>
    </source>
</evidence>
<name>A0AAD7E1I4_9AGAR</name>
<organism evidence="2 3">
    <name type="scientific">Mycena pura</name>
    <dbReference type="NCBI Taxonomy" id="153505"/>
    <lineage>
        <taxon>Eukaryota</taxon>
        <taxon>Fungi</taxon>
        <taxon>Dikarya</taxon>
        <taxon>Basidiomycota</taxon>
        <taxon>Agaricomycotina</taxon>
        <taxon>Agaricomycetes</taxon>
        <taxon>Agaricomycetidae</taxon>
        <taxon>Agaricales</taxon>
        <taxon>Marasmiineae</taxon>
        <taxon>Mycenaceae</taxon>
        <taxon>Mycena</taxon>
    </lineage>
</organism>
<keyword evidence="3" id="KW-1185">Reference proteome</keyword>
<feature type="compositionally biased region" description="Polar residues" evidence="1">
    <location>
        <begin position="207"/>
        <end position="221"/>
    </location>
</feature>
<dbReference type="Proteomes" id="UP001219525">
    <property type="component" value="Unassembled WGS sequence"/>
</dbReference>
<evidence type="ECO:0000256" key="1">
    <source>
        <dbReference type="SAM" id="MobiDB-lite"/>
    </source>
</evidence>
<feature type="region of interest" description="Disordered" evidence="1">
    <location>
        <begin position="199"/>
        <end position="235"/>
    </location>
</feature>
<sequence>MGNKACDMRSDDEGDEGGEDRDDGEEEEKEEEEEEPEEEVVEPIFTHQEFTKAPKSHHMLGSAILPLDNLVSEFKFQKAVWKKRIAVQANSRNGTSPVINNHFTIPSALLELFPHAAQSQLVPAPVSASTTAPLKDMLLSVGTEPGPKLLIADLCKAYELDDSVLNKLADEGYKTTASFCFVSLQDLERMSFHSGVRGTPLLRTSRPLPTSSGALRTSALNSARPPVNSAPLSAPRLPRNRSHWDLACDLARACCRARRVSHPTHSAAPA</sequence>
<dbReference type="AlphaFoldDB" id="A0AAD7E1I4"/>
<accession>A0AAD7E1I4</accession>
<proteinExistence type="predicted"/>
<comment type="caution">
    <text evidence="2">The sequence shown here is derived from an EMBL/GenBank/DDBJ whole genome shotgun (WGS) entry which is preliminary data.</text>
</comment>
<dbReference type="EMBL" id="JARJCW010000007">
    <property type="protein sequence ID" value="KAJ7222462.1"/>
    <property type="molecule type" value="Genomic_DNA"/>
</dbReference>
<evidence type="ECO:0000313" key="2">
    <source>
        <dbReference type="EMBL" id="KAJ7222462.1"/>
    </source>
</evidence>